<evidence type="ECO:0000313" key="3">
    <source>
        <dbReference type="Proteomes" id="UP000228920"/>
    </source>
</evidence>
<feature type="transmembrane region" description="Helical" evidence="1">
    <location>
        <begin position="12"/>
        <end position="34"/>
    </location>
</feature>
<protein>
    <submittedName>
        <fullName evidence="2">Uncharacterized protein</fullName>
    </submittedName>
</protein>
<sequence length="222" mass="23963">MVATASSGDGQTLGWLLLIILAVVGVIGLFRVVVGPLVEGVAMFLSSWVVWAFGAVALVVYMIVKSAESALAKKDAIIANLQKSDVRVMVEETGKTTRAYMASTTIAYVVLIACSFALLVIVLWYMKDFADAKAANGPQNTASVVKVNATSFFDSVWLGCKVVFFYALLCSPIGAIGIYAHMMIDLKEERISHEKAWKLACDYAYVLAHGGERRVLTSSGEH</sequence>
<feature type="transmembrane region" description="Helical" evidence="1">
    <location>
        <begin position="105"/>
        <end position="126"/>
    </location>
</feature>
<dbReference type="Proteomes" id="UP000228920">
    <property type="component" value="Unassembled WGS sequence"/>
</dbReference>
<dbReference type="EMBL" id="PFNL01000126">
    <property type="protein sequence ID" value="PIZ45651.1"/>
    <property type="molecule type" value="Genomic_DNA"/>
</dbReference>
<keyword evidence="1" id="KW-0812">Transmembrane</keyword>
<feature type="transmembrane region" description="Helical" evidence="1">
    <location>
        <begin position="156"/>
        <end position="180"/>
    </location>
</feature>
<reference evidence="3" key="1">
    <citation type="submission" date="2017-09" db="EMBL/GenBank/DDBJ databases">
        <title>Depth-based differentiation of microbial function through sediment-hosted aquifers and enrichment of novel symbionts in the deep terrestrial subsurface.</title>
        <authorList>
            <person name="Probst A.J."/>
            <person name="Ladd B."/>
            <person name="Jarett J.K."/>
            <person name="Geller-Mcgrath D.E."/>
            <person name="Sieber C.M.K."/>
            <person name="Emerson J.B."/>
            <person name="Anantharaman K."/>
            <person name="Thomas B.C."/>
            <person name="Malmstrom R."/>
            <person name="Stieglmeier M."/>
            <person name="Klingl A."/>
            <person name="Woyke T."/>
            <person name="Ryan C.M."/>
            <person name="Banfield J.F."/>
        </authorList>
    </citation>
    <scope>NUCLEOTIDE SEQUENCE [LARGE SCALE GENOMIC DNA]</scope>
</reference>
<organism evidence="2 3">
    <name type="scientific">candidate division WWE3 bacterium CG_4_10_14_0_2_um_filter_41_14</name>
    <dbReference type="NCBI Taxonomy" id="1975072"/>
    <lineage>
        <taxon>Bacteria</taxon>
        <taxon>Katanobacteria</taxon>
    </lineage>
</organism>
<gene>
    <name evidence="2" type="ORF">COY32_04830</name>
</gene>
<name>A0A2M7THG2_UNCKA</name>
<accession>A0A2M7THG2</accession>
<keyword evidence="1" id="KW-1133">Transmembrane helix</keyword>
<keyword evidence="1" id="KW-0472">Membrane</keyword>
<comment type="caution">
    <text evidence="2">The sequence shown here is derived from an EMBL/GenBank/DDBJ whole genome shotgun (WGS) entry which is preliminary data.</text>
</comment>
<dbReference type="AlphaFoldDB" id="A0A2M7THG2"/>
<proteinExistence type="predicted"/>
<evidence type="ECO:0000256" key="1">
    <source>
        <dbReference type="SAM" id="Phobius"/>
    </source>
</evidence>
<evidence type="ECO:0000313" key="2">
    <source>
        <dbReference type="EMBL" id="PIZ45651.1"/>
    </source>
</evidence>
<feature type="transmembrane region" description="Helical" evidence="1">
    <location>
        <begin position="40"/>
        <end position="64"/>
    </location>
</feature>